<accession>A0A7S1KNT4</accession>
<dbReference type="AlphaFoldDB" id="A0A7S1KNT4"/>
<keyword evidence="2" id="KW-0328">Glycosyltransferase</keyword>
<evidence type="ECO:0000256" key="6">
    <source>
        <dbReference type="ARBA" id="ARBA00048439"/>
    </source>
</evidence>
<evidence type="ECO:0000256" key="3">
    <source>
        <dbReference type="ARBA" id="ARBA00022679"/>
    </source>
</evidence>
<dbReference type="GO" id="GO:0016438">
    <property type="term" value="F:tRNA-queuosine(34) beta-mannosyltransferase activity"/>
    <property type="evidence" value="ECO:0007669"/>
    <property type="project" value="UniProtKB-EC"/>
</dbReference>
<evidence type="ECO:0000313" key="9">
    <source>
        <dbReference type="EMBL" id="CAD9079564.1"/>
    </source>
</evidence>
<keyword evidence="3" id="KW-0808">Transferase</keyword>
<evidence type="ECO:0000256" key="2">
    <source>
        <dbReference type="ARBA" id="ARBA00022676"/>
    </source>
</evidence>
<protein>
    <recommendedName>
        <fullName evidence="5">tRNA-queuosine alpha-mannosyltransferase</fullName>
        <ecNumber evidence="4">2.4.1.110</ecNumber>
    </recommendedName>
</protein>
<evidence type="ECO:0000259" key="7">
    <source>
        <dbReference type="Pfam" id="PF00534"/>
    </source>
</evidence>
<evidence type="ECO:0000256" key="4">
    <source>
        <dbReference type="ARBA" id="ARBA00044517"/>
    </source>
</evidence>
<dbReference type="EMBL" id="HBGD01003384">
    <property type="protein sequence ID" value="CAD9079564.1"/>
    <property type="molecule type" value="Transcribed_RNA"/>
</dbReference>
<dbReference type="PANTHER" id="PTHR13615:SF3">
    <property type="entry name" value="GLYCOSYLTRANSFERASE-LIKE DOMAIN-CONTAINING PROTEIN 1"/>
    <property type="match status" value="1"/>
</dbReference>
<dbReference type="Gene3D" id="3.40.50.2000">
    <property type="entry name" value="Glycogen Phosphorylase B"/>
    <property type="match status" value="1"/>
</dbReference>
<sequence length="488" mass="56782">VTMSANPCSLHIVAFSHFHTGSHHQHLAQYSSYSRHFIQTFCIEKETVAETAQEASPNDSLHKVEPDTSFWKQKLLFGTFMRHGEVHRSVGQHQHNKPVHSGISSPFHFSCSSQIPNLILATSMCNLSMIKNAILHLNQSNLTTLPELDRACFAQKLLSMKYVVYMHESQWLYPKKPALGFDGDGPFRRNAQEVKLLAYIQFESLMTADCICWNSAFHMNTFLESFGKDYIRNFRMEKSDEENIMKQIVQKSQVLHVGIELRNRFGEASDIREQHIKNMHDRERPIILWNMRWEYDKNPIQFVEALKYLRFQKKVEFSLVVCGGHSFQSREVQKRWFHDQLAPFKDDLLHVGYADSDTYTRLLIHADIVVSTAIHEFFGISVMEAIYCHTFCILPDDLSYPELIPQNFHLQCLYKKKGKRGLNHLLANAVTSWKDLPYDELRNQSKVDNFDWDKKMAHEYDKILQQIAGVEDSGKKRKYDENDAVEDG</sequence>
<comment type="similarity">
    <text evidence="1">Belongs to the glycosyltransferase group 1 family. Glycosyltransferase 4 subfamily.</text>
</comment>
<organism evidence="9">
    <name type="scientific">Percolomonas cosmopolitus</name>
    <dbReference type="NCBI Taxonomy" id="63605"/>
    <lineage>
        <taxon>Eukaryota</taxon>
        <taxon>Discoba</taxon>
        <taxon>Heterolobosea</taxon>
        <taxon>Tetramitia</taxon>
        <taxon>Eutetramitia</taxon>
        <taxon>Percolomonadidae</taxon>
        <taxon>Percolomonas</taxon>
    </lineage>
</organism>
<feature type="non-terminal residue" evidence="9">
    <location>
        <position position="1"/>
    </location>
</feature>
<dbReference type="InterPro" id="IPR001296">
    <property type="entry name" value="Glyco_trans_1"/>
</dbReference>
<name>A0A7S1KNT4_9EUKA</name>
<dbReference type="SUPFAM" id="SSF53756">
    <property type="entry name" value="UDP-Glycosyltransferase/glycogen phosphorylase"/>
    <property type="match status" value="1"/>
</dbReference>
<dbReference type="PANTHER" id="PTHR13615">
    <property type="entry name" value="GLYCOSYLTRANSFERASE-LIKE 1"/>
    <property type="match status" value="1"/>
</dbReference>
<dbReference type="InterPro" id="IPR051862">
    <property type="entry name" value="GT-like_domain_containing_1"/>
</dbReference>
<feature type="domain" description="Glycosyl transferase family 1" evidence="7">
    <location>
        <begin position="271"/>
        <end position="408"/>
    </location>
</feature>
<evidence type="ECO:0000256" key="1">
    <source>
        <dbReference type="ARBA" id="ARBA00009481"/>
    </source>
</evidence>
<reference evidence="9" key="1">
    <citation type="submission" date="2021-01" db="EMBL/GenBank/DDBJ databases">
        <authorList>
            <person name="Corre E."/>
            <person name="Pelletier E."/>
            <person name="Niang G."/>
            <person name="Scheremetjew M."/>
            <person name="Finn R."/>
            <person name="Kale V."/>
            <person name="Holt S."/>
            <person name="Cochrane G."/>
            <person name="Meng A."/>
            <person name="Brown T."/>
            <person name="Cohen L."/>
        </authorList>
    </citation>
    <scope>NUCLEOTIDE SEQUENCE</scope>
    <source>
        <strain evidence="9">WS</strain>
    </source>
</reference>
<dbReference type="EC" id="2.4.1.110" evidence="4"/>
<evidence type="ECO:0000256" key="5">
    <source>
        <dbReference type="ARBA" id="ARBA00044539"/>
    </source>
</evidence>
<proteinExistence type="inferred from homology"/>
<evidence type="ECO:0000259" key="8">
    <source>
        <dbReference type="Pfam" id="PF12038"/>
    </source>
</evidence>
<dbReference type="InterPro" id="IPR022701">
    <property type="entry name" value="QTMAN_N"/>
</dbReference>
<feature type="domain" description="tRNA-queuosine alpha-mannosyltransferase N-terminal" evidence="8">
    <location>
        <begin position="109"/>
        <end position="259"/>
    </location>
</feature>
<dbReference type="Pfam" id="PF00534">
    <property type="entry name" value="Glycos_transf_1"/>
    <property type="match status" value="1"/>
</dbReference>
<dbReference type="Pfam" id="PF12038">
    <property type="entry name" value="QTMAN_N"/>
    <property type="match status" value="1"/>
</dbReference>
<comment type="catalytic activity">
    <reaction evidence="6">
        <text>queuosine(34) in tRNA(Asp) + GDP-alpha-D-mannose = O-4''-alpha-D-mannosylqueuosine(34) in tRNA(Asp) + GDP + H(+)</text>
        <dbReference type="Rhea" id="RHEA:12885"/>
        <dbReference type="Rhea" id="RHEA-COMP:18572"/>
        <dbReference type="Rhea" id="RHEA-COMP:18581"/>
        <dbReference type="ChEBI" id="CHEBI:15378"/>
        <dbReference type="ChEBI" id="CHEBI:57527"/>
        <dbReference type="ChEBI" id="CHEBI:58189"/>
        <dbReference type="ChEBI" id="CHEBI:194431"/>
        <dbReference type="ChEBI" id="CHEBI:194442"/>
        <dbReference type="EC" id="2.4.1.110"/>
    </reaction>
    <physiologicalReaction direction="left-to-right" evidence="6">
        <dbReference type="Rhea" id="RHEA:12886"/>
    </physiologicalReaction>
</comment>
<gene>
    <name evidence="9" type="ORF">PCOS0759_LOCUS2798</name>
</gene>